<organism evidence="3 4">
    <name type="scientific">Occultella gossypii</name>
    <dbReference type="NCBI Taxonomy" id="2800820"/>
    <lineage>
        <taxon>Bacteria</taxon>
        <taxon>Bacillati</taxon>
        <taxon>Actinomycetota</taxon>
        <taxon>Actinomycetes</taxon>
        <taxon>Micrococcales</taxon>
        <taxon>Ruaniaceae</taxon>
        <taxon>Occultella</taxon>
    </lineage>
</organism>
<comment type="caution">
    <text evidence="3">The sequence shown here is derived from an EMBL/GenBank/DDBJ whole genome shotgun (WGS) entry which is preliminary data.</text>
</comment>
<evidence type="ECO:0000259" key="2">
    <source>
        <dbReference type="Pfam" id="PF08242"/>
    </source>
</evidence>
<dbReference type="CDD" id="cd02440">
    <property type="entry name" value="AdoMet_MTases"/>
    <property type="match status" value="1"/>
</dbReference>
<feature type="domain" description="Methyltransferase type 12" evidence="2">
    <location>
        <begin position="68"/>
        <end position="162"/>
    </location>
</feature>
<dbReference type="Proteomes" id="UP000826651">
    <property type="component" value="Unassembled WGS sequence"/>
</dbReference>
<evidence type="ECO:0000313" key="4">
    <source>
        <dbReference type="Proteomes" id="UP000826651"/>
    </source>
</evidence>
<accession>A0ABS7SAW3</accession>
<dbReference type="GO" id="GO:0008168">
    <property type="term" value="F:methyltransferase activity"/>
    <property type="evidence" value="ECO:0007669"/>
    <property type="project" value="UniProtKB-KW"/>
</dbReference>
<dbReference type="Pfam" id="PF08242">
    <property type="entry name" value="Methyltransf_12"/>
    <property type="match status" value="1"/>
</dbReference>
<feature type="region of interest" description="Disordered" evidence="1">
    <location>
        <begin position="1"/>
        <end position="43"/>
    </location>
</feature>
<dbReference type="SUPFAM" id="SSF53335">
    <property type="entry name" value="S-adenosyl-L-methionine-dependent methyltransferases"/>
    <property type="match status" value="1"/>
</dbReference>
<feature type="compositionally biased region" description="Low complexity" evidence="1">
    <location>
        <begin position="15"/>
        <end position="30"/>
    </location>
</feature>
<name>A0ABS7SAW3_9MICO</name>
<dbReference type="InterPro" id="IPR029063">
    <property type="entry name" value="SAM-dependent_MTases_sf"/>
</dbReference>
<evidence type="ECO:0000313" key="3">
    <source>
        <dbReference type="EMBL" id="MBZ2197330.1"/>
    </source>
</evidence>
<dbReference type="GO" id="GO:0032259">
    <property type="term" value="P:methylation"/>
    <property type="evidence" value="ECO:0007669"/>
    <property type="project" value="UniProtKB-KW"/>
</dbReference>
<reference evidence="3 4" key="1">
    <citation type="submission" date="2021-04" db="EMBL/GenBank/DDBJ databases">
        <title>Ruania sp. nov., isolated from sandy soil of mangrove forest.</title>
        <authorList>
            <person name="Ge X."/>
            <person name="Huang R."/>
            <person name="Liu W."/>
        </authorList>
    </citation>
    <scope>NUCLEOTIDE SEQUENCE [LARGE SCALE GENOMIC DNA]</scope>
    <source>
        <strain evidence="3 4">N2-46</strain>
    </source>
</reference>
<dbReference type="EMBL" id="JAGSHT010000013">
    <property type="protein sequence ID" value="MBZ2197330.1"/>
    <property type="molecule type" value="Genomic_DNA"/>
</dbReference>
<dbReference type="InterPro" id="IPR013217">
    <property type="entry name" value="Methyltransf_12"/>
</dbReference>
<dbReference type="Gene3D" id="3.40.50.150">
    <property type="entry name" value="Vaccinia Virus protein VP39"/>
    <property type="match status" value="1"/>
</dbReference>
<keyword evidence="4" id="KW-1185">Reference proteome</keyword>
<evidence type="ECO:0000256" key="1">
    <source>
        <dbReference type="SAM" id="MobiDB-lite"/>
    </source>
</evidence>
<gene>
    <name evidence="3" type="ORF">KCQ71_14285</name>
</gene>
<dbReference type="RefSeq" id="WP_223407023.1">
    <property type="nucleotide sequence ID" value="NZ_JAGSHT010000013.1"/>
</dbReference>
<proteinExistence type="predicted"/>
<protein>
    <submittedName>
        <fullName evidence="3">Class I SAM-dependent methyltransferase</fullName>
    </submittedName>
</protein>
<sequence>MTPTPNDAPAVSGEATAPSTDSAAAPADGSAPPPTGSGSLLTFNAPLSSQRAHRLAADLAATSPALVVDLGCGWAELLLMTLAGAPETRGVGVDVHGPDLERARGAAAGRGLGDRVDFVEGSAAQHTEPADVVLNIGAFHAFGSIPEALTALRGRVRDGGRLLFGVEYWEHPPTATELANMWEGTTAEDCPLLADLVDQAISAGFRPIRTETVTREEWAEYESGHMADRELWLAAHPDHPDADAVRQSLDEQRSIWLRGHRDVMGFAYLTLAATDVPQPATA</sequence>
<keyword evidence="3" id="KW-0808">Transferase</keyword>
<keyword evidence="3" id="KW-0489">Methyltransferase</keyword>